<dbReference type="EMBL" id="KN729991">
    <property type="protein sequence ID" value="KIH61589.1"/>
    <property type="molecule type" value="Genomic_DNA"/>
</dbReference>
<feature type="domain" description="Tc1-like transposase DDE" evidence="1">
    <location>
        <begin position="36"/>
        <end position="90"/>
    </location>
</feature>
<reference evidence="2 3" key="1">
    <citation type="submission" date="2013-12" db="EMBL/GenBank/DDBJ databases">
        <title>Draft genome of the parsitic nematode Ancylostoma duodenale.</title>
        <authorList>
            <person name="Mitreva M."/>
        </authorList>
    </citation>
    <scope>NUCLEOTIDE SEQUENCE [LARGE SCALE GENOMIC DNA]</scope>
    <source>
        <strain evidence="2 3">Zhejiang</strain>
    </source>
</reference>
<evidence type="ECO:0000313" key="2">
    <source>
        <dbReference type="EMBL" id="KIH61589.1"/>
    </source>
</evidence>
<dbReference type="OrthoDB" id="5771148at2759"/>
<accession>A0A0C2GR51</accession>
<proteinExistence type="predicted"/>
<dbReference type="Gene3D" id="3.30.420.10">
    <property type="entry name" value="Ribonuclease H-like superfamily/Ribonuclease H"/>
    <property type="match status" value="1"/>
</dbReference>
<dbReference type="Proteomes" id="UP000054047">
    <property type="component" value="Unassembled WGS sequence"/>
</dbReference>
<dbReference type="AlphaFoldDB" id="A0A0C2GR51"/>
<keyword evidence="3" id="KW-1185">Reference proteome</keyword>
<dbReference type="Pfam" id="PF13358">
    <property type="entry name" value="DDE_3"/>
    <property type="match status" value="1"/>
</dbReference>
<evidence type="ECO:0000259" key="1">
    <source>
        <dbReference type="Pfam" id="PF13358"/>
    </source>
</evidence>
<protein>
    <recommendedName>
        <fullName evidence="1">Tc1-like transposase DDE domain-containing protein</fullName>
    </recommendedName>
</protein>
<organism evidence="2 3">
    <name type="scientific">Ancylostoma duodenale</name>
    <dbReference type="NCBI Taxonomy" id="51022"/>
    <lineage>
        <taxon>Eukaryota</taxon>
        <taxon>Metazoa</taxon>
        <taxon>Ecdysozoa</taxon>
        <taxon>Nematoda</taxon>
        <taxon>Chromadorea</taxon>
        <taxon>Rhabditida</taxon>
        <taxon>Rhabditina</taxon>
        <taxon>Rhabditomorpha</taxon>
        <taxon>Strongyloidea</taxon>
        <taxon>Ancylostomatidae</taxon>
        <taxon>Ancylostomatinae</taxon>
        <taxon>Ancylostoma</taxon>
    </lineage>
</organism>
<gene>
    <name evidence="2" type="ORF">ANCDUO_08136</name>
</gene>
<sequence>MRGTTDLAILPRNARINSDVYCNILKKCYLPCASRIYHGYTRLVHDNASAHVSPRTAKQLQSWGVKLLAWPPESPDLNPIENVWGSMKKVIR</sequence>
<dbReference type="InterPro" id="IPR038717">
    <property type="entry name" value="Tc1-like_DDE_dom"/>
</dbReference>
<name>A0A0C2GR51_9BILA</name>
<evidence type="ECO:0000313" key="3">
    <source>
        <dbReference type="Proteomes" id="UP000054047"/>
    </source>
</evidence>
<dbReference type="InterPro" id="IPR036397">
    <property type="entry name" value="RNaseH_sf"/>
</dbReference>
<dbReference type="GO" id="GO:0003676">
    <property type="term" value="F:nucleic acid binding"/>
    <property type="evidence" value="ECO:0007669"/>
    <property type="project" value="InterPro"/>
</dbReference>